<evidence type="ECO:0000313" key="2">
    <source>
        <dbReference type="EMBL" id="CAE7196004.1"/>
    </source>
</evidence>
<gene>
    <name evidence="2" type="ORF">RDB_LOCUS132791</name>
</gene>
<organism evidence="2 3">
    <name type="scientific">Rhizoctonia solani</name>
    <dbReference type="NCBI Taxonomy" id="456999"/>
    <lineage>
        <taxon>Eukaryota</taxon>
        <taxon>Fungi</taxon>
        <taxon>Dikarya</taxon>
        <taxon>Basidiomycota</taxon>
        <taxon>Agaricomycotina</taxon>
        <taxon>Agaricomycetes</taxon>
        <taxon>Cantharellales</taxon>
        <taxon>Ceratobasidiaceae</taxon>
        <taxon>Rhizoctonia</taxon>
    </lineage>
</organism>
<evidence type="ECO:0000256" key="1">
    <source>
        <dbReference type="SAM" id="MobiDB-lite"/>
    </source>
</evidence>
<dbReference type="Proteomes" id="UP000663827">
    <property type="component" value="Unassembled WGS sequence"/>
</dbReference>
<protein>
    <submittedName>
        <fullName evidence="2">Uncharacterized protein</fullName>
    </submittedName>
</protein>
<evidence type="ECO:0000313" key="3">
    <source>
        <dbReference type="Proteomes" id="UP000663827"/>
    </source>
</evidence>
<accession>A0A8H3HRP9</accession>
<dbReference type="AlphaFoldDB" id="A0A8H3HRP9"/>
<dbReference type="EMBL" id="CAJNJQ010003298">
    <property type="protein sequence ID" value="CAE7196004.1"/>
    <property type="molecule type" value="Genomic_DNA"/>
</dbReference>
<proteinExistence type="predicted"/>
<comment type="caution">
    <text evidence="2">The sequence shown here is derived from an EMBL/GenBank/DDBJ whole genome shotgun (WGS) entry which is preliminary data.</text>
</comment>
<feature type="non-terminal residue" evidence="2">
    <location>
        <position position="117"/>
    </location>
</feature>
<reference evidence="2" key="1">
    <citation type="submission" date="2021-01" db="EMBL/GenBank/DDBJ databases">
        <authorList>
            <person name="Kaushik A."/>
        </authorList>
    </citation>
    <scope>NUCLEOTIDE SEQUENCE</scope>
    <source>
        <strain evidence="2">AG5</strain>
    </source>
</reference>
<name>A0A8H3HRP9_9AGAM</name>
<sequence>MKSRRDGSYGTDGAKARHPGTMLHVSGSHLRRFPALTGWIGSRMDWANLLPRPRFDGPSDALTRPNATFGFDSGSHDHSLVTAEERRTQHRTHVLELIATLKSRYKGRAERKVVVKR</sequence>
<feature type="region of interest" description="Disordered" evidence="1">
    <location>
        <begin position="57"/>
        <end position="76"/>
    </location>
</feature>
<feature type="region of interest" description="Disordered" evidence="1">
    <location>
        <begin position="1"/>
        <end position="23"/>
    </location>
</feature>